<evidence type="ECO:0000313" key="5">
    <source>
        <dbReference type="EMBL" id="KIM89489.1"/>
    </source>
</evidence>
<dbReference type="Pfam" id="PF00400">
    <property type="entry name" value="WD40"/>
    <property type="match status" value="15"/>
</dbReference>
<dbReference type="SUPFAM" id="SSF52540">
    <property type="entry name" value="P-loop containing nucleoside triphosphate hydrolases"/>
    <property type="match status" value="1"/>
</dbReference>
<keyword evidence="6" id="KW-1185">Reference proteome</keyword>
<dbReference type="InterPro" id="IPR050349">
    <property type="entry name" value="WD_LIS1/nudF_dynein_reg"/>
</dbReference>
<dbReference type="PROSITE" id="PS50082">
    <property type="entry name" value="WD_REPEATS_2"/>
    <property type="match status" value="15"/>
</dbReference>
<dbReference type="CDD" id="cd00200">
    <property type="entry name" value="WD40"/>
    <property type="match status" value="2"/>
</dbReference>
<feature type="repeat" description="WD" evidence="3">
    <location>
        <begin position="1080"/>
        <end position="1121"/>
    </location>
</feature>
<evidence type="ECO:0000313" key="6">
    <source>
        <dbReference type="Proteomes" id="UP000054166"/>
    </source>
</evidence>
<dbReference type="Pfam" id="PF24883">
    <property type="entry name" value="NPHP3_N"/>
    <property type="match status" value="1"/>
</dbReference>
<dbReference type="PROSITE" id="PS00678">
    <property type="entry name" value="WD_REPEATS_1"/>
    <property type="match status" value="11"/>
</dbReference>
<dbReference type="SUPFAM" id="SSF50998">
    <property type="entry name" value="Quinoprotein alcohol dehydrogenase-like"/>
    <property type="match status" value="2"/>
</dbReference>
<dbReference type="InterPro" id="IPR027417">
    <property type="entry name" value="P-loop_NTPase"/>
</dbReference>
<feature type="repeat" description="WD" evidence="3">
    <location>
        <begin position="1209"/>
        <end position="1250"/>
    </location>
</feature>
<dbReference type="SMART" id="SM00320">
    <property type="entry name" value="WD40"/>
    <property type="match status" value="15"/>
</dbReference>
<sequence length="1501" mass="164239">MSNPSRSDSSAGIGNPIVDQVNDSLDTERIHPRSAPSFFHGAAYVDARHSTFTGAGRDNITNFSSASEVKELLSTLKPVDSSGYYVQPCMEGTRENILGEIDEWLEDFRAPNILWITGSPGSGKSTIASSLVPRLMKRRRLGSYFAFKRGDIMLSDPATVWRTIAHDLARYDDSFALVLVQVLKNGKVDPRRPDIASHFDSLIMDPLAERHEHSPPHAIPVIVIDALDECGSDSSQAGQRRAFLDTVTHWSRLPATFKLIVTGRDDRVPRSFRTRCKQIELPTGEKVTADAKQDVRRFLEQRLADIGGPSLADWPGVKVLDILTTRAAGLFIWAETVVRFVGQGLPDEQLEHVLNGDLGEGDNVTKLYRQILELPFGEVNDRTLHVFNRVVAAIILAKIPFHVDDLAQFVLQPKASIIFILDRLSSVISVGHDGGIRVAHLSFSEFMCDPRRCPPRFYINRCEESGKMSMACFRLMKEGLKFNICDLETSHLANKDIDDILDRVATKVQRPLLYSCRFWAAHIRDTPTDQSSNAALIPEIKDFFYVRFLYWLEVMSVTENVTGANIALLAVAGWIQVLDANLSDFVRDSSRFIINFILPIQESAPHIYISALPFSPKDSLIAKHYRPYFSNTLCVRSGHDYSWAAGINVLRGHTDGVLSVAFSSDGKRIASGSSDKSIRVWDAETGEMVSGPFEGHTDGVLSVAFSPDGKRIASGSWDKSIRVWDAETGEMVSGPFKGHTDGVWSVAFSSDGKRTVSGSWDKSIRIWDAETGEMVSGPFKGHTDRVWSVAFSSDGKRIASGSEDKSIRVWDAQTGEMVSGPFEGHTDRILSVTFSSDGKRIVSGSSDKSIRVWDAEIGEMVSGPFKDHTDQVLSVAFSSDGKRIASGSSDESIRVWNAETGEMVSGPFKGHTDQVWSVAFSSDGKRIASGSEDKSIRVWDAETGEIVSSPFEGHAVPVLSVAFSSDGKRIASGSWDKSIRVWDAETGEMVSGPFKGHTDGVWSVAFSSDGKRIASGSWDKSIRVWDAETGKMVSGPFEGHTDRVLSVAFSSDGKRIASGSSDKFIRVWDAETGEMVSGPFDGHTDEVLSVAFSSDGKRIASGSSDESIRVWDSETGEMVSGPFKGHTDQVWSVALSSDGKRIASGSSDESIRVWDAETGEMVSGPFKGHTDRVWSVAFSSDGKRIASGSSDGSIRVWDAEIGEMVSGPFEGHMDGVLSVAFSSDGKRIVSGSSDKSIRIWDAGSGEMVSGPFEGHTVPVLSVAFSSDGNQITSGSHDNSIHVHYSEAGQIFRPGIRSHKETVRSIGGARSLSCFWPMDQYHYCSPDMMEQTVTGWVCSERLISPSTKKPACIFWVPHSNRRALCGIPTLVICGTRTTRLDLTQFVHGTSWTQCHTASANLMLSSAPLDHKHTSQPLQVSSNLATPIDNTPSEINSHHSVSTADTCMHVPINHTKSLERVINRSESELDHSTSLDIAYLSRIAFILALLITIYSSANSVFEA</sequence>
<dbReference type="Proteomes" id="UP000054166">
    <property type="component" value="Unassembled WGS sequence"/>
</dbReference>
<dbReference type="OrthoDB" id="538223at2759"/>
<reference evidence="5 6" key="1">
    <citation type="submission" date="2014-04" db="EMBL/GenBank/DDBJ databases">
        <authorList>
            <consortium name="DOE Joint Genome Institute"/>
            <person name="Kuo A."/>
            <person name="Tarkka M."/>
            <person name="Buscot F."/>
            <person name="Kohler A."/>
            <person name="Nagy L.G."/>
            <person name="Floudas D."/>
            <person name="Copeland A."/>
            <person name="Barry K.W."/>
            <person name="Cichocki N."/>
            <person name="Veneault-Fourrey C."/>
            <person name="LaButti K."/>
            <person name="Lindquist E.A."/>
            <person name="Lipzen A."/>
            <person name="Lundell T."/>
            <person name="Morin E."/>
            <person name="Murat C."/>
            <person name="Sun H."/>
            <person name="Tunlid A."/>
            <person name="Henrissat B."/>
            <person name="Grigoriev I.V."/>
            <person name="Hibbett D.S."/>
            <person name="Martin F."/>
            <person name="Nordberg H.P."/>
            <person name="Cantor M.N."/>
            <person name="Hua S.X."/>
        </authorList>
    </citation>
    <scope>NUCLEOTIDE SEQUENCE [LARGE SCALE GENOMIC DNA]</scope>
    <source>
        <strain evidence="5 6">F 1598</strain>
    </source>
</reference>
<feature type="repeat" description="WD" evidence="3">
    <location>
        <begin position="908"/>
        <end position="949"/>
    </location>
</feature>
<reference evidence="6" key="2">
    <citation type="submission" date="2015-01" db="EMBL/GenBank/DDBJ databases">
        <title>Evolutionary Origins and Diversification of the Mycorrhizal Mutualists.</title>
        <authorList>
            <consortium name="DOE Joint Genome Institute"/>
            <consortium name="Mycorrhizal Genomics Consortium"/>
            <person name="Kohler A."/>
            <person name="Kuo A."/>
            <person name="Nagy L.G."/>
            <person name="Floudas D."/>
            <person name="Copeland A."/>
            <person name="Barry K.W."/>
            <person name="Cichocki N."/>
            <person name="Veneault-Fourrey C."/>
            <person name="LaButti K."/>
            <person name="Lindquist E.A."/>
            <person name="Lipzen A."/>
            <person name="Lundell T."/>
            <person name="Morin E."/>
            <person name="Murat C."/>
            <person name="Riley R."/>
            <person name="Ohm R."/>
            <person name="Sun H."/>
            <person name="Tunlid A."/>
            <person name="Henrissat B."/>
            <person name="Grigoriev I.V."/>
            <person name="Hibbett D.S."/>
            <person name="Martin F."/>
        </authorList>
    </citation>
    <scope>NUCLEOTIDE SEQUENCE [LARGE SCALE GENOMIC DNA]</scope>
    <source>
        <strain evidence="6">F 1598</strain>
    </source>
</reference>
<dbReference type="InterPro" id="IPR011047">
    <property type="entry name" value="Quinoprotein_ADH-like_sf"/>
</dbReference>
<dbReference type="STRING" id="765440.A0A0C3GCQ5"/>
<protein>
    <recommendedName>
        <fullName evidence="4">Nephrocystin 3-like N-terminal domain-containing protein</fullName>
    </recommendedName>
</protein>
<feature type="repeat" description="WD" evidence="3">
    <location>
        <begin position="822"/>
        <end position="863"/>
    </location>
</feature>
<evidence type="ECO:0000256" key="1">
    <source>
        <dbReference type="ARBA" id="ARBA00022574"/>
    </source>
</evidence>
<feature type="repeat" description="WD" evidence="3">
    <location>
        <begin position="951"/>
        <end position="992"/>
    </location>
</feature>
<dbReference type="PRINTS" id="PR00320">
    <property type="entry name" value="GPROTEINBRPT"/>
</dbReference>
<dbReference type="InParanoid" id="A0A0C3GCQ5"/>
<dbReference type="PANTHER" id="PTHR44129">
    <property type="entry name" value="WD REPEAT-CONTAINING PROTEIN POP1"/>
    <property type="match status" value="1"/>
</dbReference>
<organism evidence="5 6">
    <name type="scientific">Piloderma croceum (strain F 1598)</name>
    <dbReference type="NCBI Taxonomy" id="765440"/>
    <lineage>
        <taxon>Eukaryota</taxon>
        <taxon>Fungi</taxon>
        <taxon>Dikarya</taxon>
        <taxon>Basidiomycota</taxon>
        <taxon>Agaricomycotina</taxon>
        <taxon>Agaricomycetes</taxon>
        <taxon>Agaricomycetidae</taxon>
        <taxon>Atheliales</taxon>
        <taxon>Atheliaceae</taxon>
        <taxon>Piloderma</taxon>
    </lineage>
</organism>
<name>A0A0C3GCQ5_PILCF</name>
<feature type="repeat" description="WD" evidence="3">
    <location>
        <begin position="779"/>
        <end position="820"/>
    </location>
</feature>
<feature type="repeat" description="WD" evidence="3">
    <location>
        <begin position="1252"/>
        <end position="1282"/>
    </location>
</feature>
<feature type="repeat" description="WD" evidence="3">
    <location>
        <begin position="693"/>
        <end position="734"/>
    </location>
</feature>
<dbReference type="SUPFAM" id="SSF50978">
    <property type="entry name" value="WD40 repeat-like"/>
    <property type="match status" value="1"/>
</dbReference>
<feature type="repeat" description="WD" evidence="3">
    <location>
        <begin position="736"/>
        <end position="777"/>
    </location>
</feature>
<dbReference type="HOGENOM" id="CLU_000288_6_3_1"/>
<dbReference type="InterPro" id="IPR019775">
    <property type="entry name" value="WD40_repeat_CS"/>
</dbReference>
<feature type="repeat" description="WD" evidence="3">
    <location>
        <begin position="1037"/>
        <end position="1078"/>
    </location>
</feature>
<gene>
    <name evidence="5" type="ORF">PILCRDRAFT_813418</name>
</gene>
<feature type="repeat" description="WD" evidence="3">
    <location>
        <begin position="1166"/>
        <end position="1207"/>
    </location>
</feature>
<dbReference type="Gene3D" id="2.130.10.10">
    <property type="entry name" value="YVTN repeat-like/Quinoprotein amine dehydrogenase"/>
    <property type="match status" value="8"/>
</dbReference>
<dbReference type="InterPro" id="IPR015943">
    <property type="entry name" value="WD40/YVTN_repeat-like_dom_sf"/>
</dbReference>
<feature type="repeat" description="WD" evidence="3">
    <location>
        <begin position="1123"/>
        <end position="1164"/>
    </location>
</feature>
<dbReference type="Gene3D" id="3.40.50.300">
    <property type="entry name" value="P-loop containing nucleotide triphosphate hydrolases"/>
    <property type="match status" value="1"/>
</dbReference>
<dbReference type="InterPro" id="IPR020472">
    <property type="entry name" value="WD40_PAC1"/>
</dbReference>
<keyword evidence="2" id="KW-0677">Repeat</keyword>
<dbReference type="InterPro" id="IPR036322">
    <property type="entry name" value="WD40_repeat_dom_sf"/>
</dbReference>
<feature type="repeat" description="WD" evidence="3">
    <location>
        <begin position="865"/>
        <end position="906"/>
    </location>
</feature>
<dbReference type="InterPro" id="IPR056884">
    <property type="entry name" value="NPHP3-like_N"/>
</dbReference>
<accession>A0A0C3GCQ5</accession>
<evidence type="ECO:0000259" key="4">
    <source>
        <dbReference type="Pfam" id="PF24883"/>
    </source>
</evidence>
<feature type="repeat" description="WD" evidence="3">
    <location>
        <begin position="994"/>
        <end position="1035"/>
    </location>
</feature>
<evidence type="ECO:0000256" key="3">
    <source>
        <dbReference type="PROSITE-ProRule" id="PRU00221"/>
    </source>
</evidence>
<evidence type="ECO:0000256" key="2">
    <source>
        <dbReference type="ARBA" id="ARBA00022737"/>
    </source>
</evidence>
<keyword evidence="1 3" id="KW-0853">WD repeat</keyword>
<proteinExistence type="predicted"/>
<dbReference type="PROSITE" id="PS50294">
    <property type="entry name" value="WD_REPEATS_REGION"/>
    <property type="match status" value="15"/>
</dbReference>
<feature type="domain" description="Nephrocystin 3-like N-terminal" evidence="4">
    <location>
        <begin position="94"/>
        <end position="264"/>
    </location>
</feature>
<dbReference type="InterPro" id="IPR001680">
    <property type="entry name" value="WD40_rpt"/>
</dbReference>
<feature type="repeat" description="WD" evidence="3">
    <location>
        <begin position="650"/>
        <end position="691"/>
    </location>
</feature>
<dbReference type="EMBL" id="KN832975">
    <property type="protein sequence ID" value="KIM89489.1"/>
    <property type="molecule type" value="Genomic_DNA"/>
</dbReference>